<evidence type="ECO:0000313" key="10">
    <source>
        <dbReference type="Proteomes" id="UP001341840"/>
    </source>
</evidence>
<reference evidence="9 10" key="1">
    <citation type="journal article" date="2023" name="Plants (Basel)">
        <title>Bridging the Gap: Combining Genomics and Transcriptomics Approaches to Understand Stylosanthes scabra, an Orphan Legume from the Brazilian Caatinga.</title>
        <authorList>
            <person name="Ferreira-Neto J.R.C."/>
            <person name="da Silva M.D."/>
            <person name="Binneck E."/>
            <person name="de Melo N.F."/>
            <person name="da Silva R.H."/>
            <person name="de Melo A.L.T.M."/>
            <person name="Pandolfi V."/>
            <person name="Bustamante F.O."/>
            <person name="Brasileiro-Vidal A.C."/>
            <person name="Benko-Iseppon A.M."/>
        </authorList>
    </citation>
    <scope>NUCLEOTIDE SEQUENCE [LARGE SCALE GENOMIC DNA]</scope>
    <source>
        <tissue evidence="9">Leaves</tissue>
    </source>
</reference>
<evidence type="ECO:0000256" key="3">
    <source>
        <dbReference type="ARBA" id="ARBA00022692"/>
    </source>
</evidence>
<comment type="caution">
    <text evidence="9">The sequence shown here is derived from an EMBL/GenBank/DDBJ whole genome shotgun (WGS) entry which is preliminary data.</text>
</comment>
<feature type="non-terminal residue" evidence="9">
    <location>
        <position position="1"/>
    </location>
</feature>
<keyword evidence="6 8" id="KW-0472">Membrane</keyword>
<evidence type="ECO:0000313" key="9">
    <source>
        <dbReference type="EMBL" id="MED6175460.1"/>
    </source>
</evidence>
<proteinExistence type="inferred from homology"/>
<evidence type="ECO:0000256" key="2">
    <source>
        <dbReference type="ARBA" id="ARBA00005748"/>
    </source>
</evidence>
<dbReference type="EMBL" id="JASCZI010152125">
    <property type="protein sequence ID" value="MED6175460.1"/>
    <property type="molecule type" value="Genomic_DNA"/>
</dbReference>
<evidence type="ECO:0000256" key="8">
    <source>
        <dbReference type="SAM" id="Phobius"/>
    </source>
</evidence>
<protein>
    <submittedName>
        <fullName evidence="9">Uncharacterized protein</fullName>
    </submittedName>
</protein>
<dbReference type="PANTHER" id="PTHR31587:SF3">
    <property type="entry name" value="EXPRESSED PROTEIN"/>
    <property type="match status" value="1"/>
</dbReference>
<organism evidence="9 10">
    <name type="scientific">Stylosanthes scabra</name>
    <dbReference type="NCBI Taxonomy" id="79078"/>
    <lineage>
        <taxon>Eukaryota</taxon>
        <taxon>Viridiplantae</taxon>
        <taxon>Streptophyta</taxon>
        <taxon>Embryophyta</taxon>
        <taxon>Tracheophyta</taxon>
        <taxon>Spermatophyta</taxon>
        <taxon>Magnoliopsida</taxon>
        <taxon>eudicotyledons</taxon>
        <taxon>Gunneridae</taxon>
        <taxon>Pentapetalae</taxon>
        <taxon>rosids</taxon>
        <taxon>fabids</taxon>
        <taxon>Fabales</taxon>
        <taxon>Fabaceae</taxon>
        <taxon>Papilionoideae</taxon>
        <taxon>50 kb inversion clade</taxon>
        <taxon>dalbergioids sensu lato</taxon>
        <taxon>Dalbergieae</taxon>
        <taxon>Pterocarpus clade</taxon>
        <taxon>Stylosanthes</taxon>
    </lineage>
</organism>
<evidence type="ECO:0000256" key="5">
    <source>
        <dbReference type="ARBA" id="ARBA00022989"/>
    </source>
</evidence>
<feature type="transmembrane region" description="Helical" evidence="8">
    <location>
        <begin position="131"/>
        <end position="155"/>
    </location>
</feature>
<keyword evidence="10" id="KW-1185">Reference proteome</keyword>
<accession>A0ABU6VSX4</accession>
<gene>
    <name evidence="9" type="ORF">PIB30_078601</name>
</gene>
<evidence type="ECO:0000256" key="6">
    <source>
        <dbReference type="ARBA" id="ARBA00023136"/>
    </source>
</evidence>
<evidence type="ECO:0000256" key="7">
    <source>
        <dbReference type="ARBA" id="ARBA00023242"/>
    </source>
</evidence>
<name>A0ABU6VSX4_9FABA</name>
<dbReference type="Pfam" id="PF10225">
    <property type="entry name" value="NEMP"/>
    <property type="match status" value="1"/>
</dbReference>
<keyword evidence="7" id="KW-0539">Nucleus</keyword>
<keyword evidence="4" id="KW-0732">Signal</keyword>
<sequence>ISIGRPVLEVTLSPVLGDLATDSIKDSALCLRVPVHGISRFKLLSYASLFHVSLDTSAAIPKKLDSKIHVCFQRDDLLGLCQCQKDKWSSVQKGTWSAAMSPFENRYLDMRFNGQMSASVTISLVEDIQERFLVCLALGYVLLLFGAIISSWVLCCCSHSKAIAIGVFLVSISLLFQLGAESFPSHQLPVIVNYILQTFGFGEEMHHKVIISLLLGIICSGAALGYWIFRRLVISREDGTVDAGVADFVKWAMHIMGIIFIFQSTEDLPLALGVLISCGAFHYIRKWLRAWHEGSVNGNARDQWNRGTDGSGDFMGASMYIEHVYFSSFHNNRRKFTENERVQSTRKFTYQALEELAESPAFRAWLIVNAGRIRVDPPEPAKNVNKLRALKELSSMAMAYLGRVINLSTSKINILIGRIKDRAIWSGSLTVDEPDGG</sequence>
<dbReference type="PANTHER" id="PTHR31587">
    <property type="entry name" value="TRANSMEMBRANE PROTEIN (DUF2215)"/>
    <property type="match status" value="1"/>
</dbReference>
<keyword evidence="5 8" id="KW-1133">Transmembrane helix</keyword>
<comment type="similarity">
    <text evidence="2">Belongs to the NEMP family.</text>
</comment>
<feature type="transmembrane region" description="Helical" evidence="8">
    <location>
        <begin position="162"/>
        <end position="180"/>
    </location>
</feature>
<dbReference type="Proteomes" id="UP001341840">
    <property type="component" value="Unassembled WGS sequence"/>
</dbReference>
<keyword evidence="3 8" id="KW-0812">Transmembrane</keyword>
<evidence type="ECO:0000256" key="4">
    <source>
        <dbReference type="ARBA" id="ARBA00022729"/>
    </source>
</evidence>
<feature type="transmembrane region" description="Helical" evidence="8">
    <location>
        <begin position="209"/>
        <end position="229"/>
    </location>
</feature>
<dbReference type="InterPro" id="IPR019358">
    <property type="entry name" value="NEMP_fam"/>
</dbReference>
<comment type="subcellular location">
    <subcellularLocation>
        <location evidence="1">Nucleus inner membrane</location>
        <topology evidence="1">Multi-pass membrane protein</topology>
        <orientation evidence="1">Nucleoplasmic side</orientation>
    </subcellularLocation>
</comment>
<evidence type="ECO:0000256" key="1">
    <source>
        <dbReference type="ARBA" id="ARBA00004575"/>
    </source>
</evidence>